<dbReference type="InterPro" id="IPR017406">
    <property type="entry name" value="Ser/Thr_kinase_Rio3"/>
</dbReference>
<dbReference type="InterPro" id="IPR000687">
    <property type="entry name" value="RIO_kinase"/>
</dbReference>
<dbReference type="Gene3D" id="1.10.510.10">
    <property type="entry name" value="Transferase(Phosphotransferase) domain 1"/>
    <property type="match status" value="1"/>
</dbReference>
<dbReference type="InterPro" id="IPR051272">
    <property type="entry name" value="RIO-type_Ser/Thr_kinase"/>
</dbReference>
<evidence type="ECO:0000256" key="1">
    <source>
        <dbReference type="ARBA" id="ARBA00001946"/>
    </source>
</evidence>
<feature type="compositionally biased region" description="Polar residues" evidence="23">
    <location>
        <begin position="1"/>
        <end position="10"/>
    </location>
</feature>
<keyword evidence="6" id="KW-0690">Ribosome biogenesis</keyword>
<evidence type="ECO:0000256" key="14">
    <source>
        <dbReference type="ARBA" id="ARBA00022840"/>
    </source>
</evidence>
<evidence type="ECO:0000256" key="21">
    <source>
        <dbReference type="ARBA" id="ARBA00068351"/>
    </source>
</evidence>
<dbReference type="GO" id="GO:0045087">
    <property type="term" value="P:innate immune response"/>
    <property type="evidence" value="ECO:0007669"/>
    <property type="project" value="UniProtKB-KW"/>
</dbReference>
<dbReference type="FunFam" id="3.30.200.20:FF:000200">
    <property type="entry name" value="Serine/threonine-protein kinase RIO3"/>
    <property type="match status" value="1"/>
</dbReference>
<dbReference type="PIRSF" id="PIRSF038146">
    <property type="entry name" value="Ser/Thr_PK_RIO3"/>
    <property type="match status" value="1"/>
</dbReference>
<keyword evidence="27" id="KW-1185">Reference proteome</keyword>
<dbReference type="Proteomes" id="UP000663829">
    <property type="component" value="Unassembled WGS sequence"/>
</dbReference>
<dbReference type="InterPro" id="IPR018934">
    <property type="entry name" value="RIO_dom"/>
</dbReference>
<evidence type="ECO:0000256" key="5">
    <source>
        <dbReference type="ARBA" id="ARBA00022490"/>
    </source>
</evidence>
<comment type="cofactor">
    <cofactor evidence="1">
        <name>Mg(2+)</name>
        <dbReference type="ChEBI" id="CHEBI:18420"/>
    </cofactor>
</comment>
<feature type="compositionally biased region" description="Acidic residues" evidence="23">
    <location>
        <begin position="565"/>
        <end position="588"/>
    </location>
</feature>
<evidence type="ECO:0000256" key="11">
    <source>
        <dbReference type="ARBA" id="ARBA00022723"/>
    </source>
</evidence>
<keyword evidence="16" id="KW-0391">Immunity</keyword>
<dbReference type="GO" id="GO:0051607">
    <property type="term" value="P:defense response to virus"/>
    <property type="evidence" value="ECO:0007669"/>
    <property type="project" value="UniProtKB-KW"/>
</dbReference>
<evidence type="ECO:0000256" key="15">
    <source>
        <dbReference type="ARBA" id="ARBA00022842"/>
    </source>
</evidence>
<evidence type="ECO:0000313" key="26">
    <source>
        <dbReference type="EMBL" id="CAF3553729.1"/>
    </source>
</evidence>
<dbReference type="GO" id="GO:0005524">
    <property type="term" value="F:ATP binding"/>
    <property type="evidence" value="ECO:0007669"/>
    <property type="project" value="UniProtKB-KW"/>
</dbReference>
<evidence type="ECO:0000256" key="4">
    <source>
        <dbReference type="ARBA" id="ARBA00012513"/>
    </source>
</evidence>
<feature type="region of interest" description="Disordered" evidence="23">
    <location>
        <begin position="555"/>
        <end position="601"/>
    </location>
</feature>
<evidence type="ECO:0000256" key="20">
    <source>
        <dbReference type="ARBA" id="ARBA00064322"/>
    </source>
</evidence>
<dbReference type="PANTHER" id="PTHR45723">
    <property type="entry name" value="SERINE/THREONINE-PROTEIN KINASE RIO1"/>
    <property type="match status" value="1"/>
</dbReference>
<organism evidence="25 27">
    <name type="scientific">Didymodactylos carnosus</name>
    <dbReference type="NCBI Taxonomy" id="1234261"/>
    <lineage>
        <taxon>Eukaryota</taxon>
        <taxon>Metazoa</taxon>
        <taxon>Spiralia</taxon>
        <taxon>Gnathifera</taxon>
        <taxon>Rotifera</taxon>
        <taxon>Eurotatoria</taxon>
        <taxon>Bdelloidea</taxon>
        <taxon>Philodinida</taxon>
        <taxon>Philodinidae</taxon>
        <taxon>Didymodactylos</taxon>
    </lineage>
</organism>
<evidence type="ECO:0000256" key="9">
    <source>
        <dbReference type="ARBA" id="ARBA00022588"/>
    </source>
</evidence>
<evidence type="ECO:0000313" key="25">
    <source>
        <dbReference type="EMBL" id="CAF0771563.1"/>
    </source>
</evidence>
<evidence type="ECO:0000259" key="24">
    <source>
        <dbReference type="SMART" id="SM00090"/>
    </source>
</evidence>
<dbReference type="EC" id="2.7.11.1" evidence="4"/>
<keyword evidence="10" id="KW-0808">Transferase</keyword>
<evidence type="ECO:0000256" key="12">
    <source>
        <dbReference type="ARBA" id="ARBA00022741"/>
    </source>
</evidence>
<keyword evidence="8" id="KW-0597">Phosphoprotein</keyword>
<evidence type="ECO:0000256" key="17">
    <source>
        <dbReference type="ARBA" id="ARBA00023118"/>
    </source>
</evidence>
<keyword evidence="9" id="KW-0399">Innate immunity</keyword>
<comment type="caution">
    <text evidence="25">The sequence shown here is derived from an EMBL/GenBank/DDBJ whole genome shotgun (WGS) entry which is preliminary data.</text>
</comment>
<dbReference type="GO" id="GO:0005737">
    <property type="term" value="C:cytoplasm"/>
    <property type="evidence" value="ECO:0007669"/>
    <property type="project" value="UniProtKB-SubCell"/>
</dbReference>
<dbReference type="Proteomes" id="UP000681722">
    <property type="component" value="Unassembled WGS sequence"/>
</dbReference>
<keyword evidence="17" id="KW-0051">Antiviral defense</keyword>
<comment type="subcellular location">
    <subcellularLocation>
        <location evidence="2">Cytoplasm</location>
    </subcellularLocation>
</comment>
<dbReference type="GO" id="GO:0046872">
    <property type="term" value="F:metal ion binding"/>
    <property type="evidence" value="ECO:0007669"/>
    <property type="project" value="UniProtKB-KW"/>
</dbReference>
<evidence type="ECO:0000256" key="3">
    <source>
        <dbReference type="ARBA" id="ARBA00009196"/>
    </source>
</evidence>
<dbReference type="GO" id="GO:0004674">
    <property type="term" value="F:protein serine/threonine kinase activity"/>
    <property type="evidence" value="ECO:0007669"/>
    <property type="project" value="UniProtKB-KW"/>
</dbReference>
<evidence type="ECO:0000256" key="7">
    <source>
        <dbReference type="ARBA" id="ARBA00022527"/>
    </source>
</evidence>
<keyword evidence="13" id="KW-0418">Kinase</keyword>
<accession>A0A813QPX1</accession>
<dbReference type="EMBL" id="CAJNOQ010000201">
    <property type="protein sequence ID" value="CAF0771563.1"/>
    <property type="molecule type" value="Genomic_DNA"/>
</dbReference>
<dbReference type="SMART" id="SM00090">
    <property type="entry name" value="RIO"/>
    <property type="match status" value="1"/>
</dbReference>
<evidence type="ECO:0000256" key="18">
    <source>
        <dbReference type="ARBA" id="ARBA00047899"/>
    </source>
</evidence>
<keyword evidence="14" id="KW-0067">ATP-binding</keyword>
<comment type="subunit">
    <text evidence="20">Interacts with CASP10. Interacts with IRF3; RIOK3 probably mediates the interaction of TBK1 with IRF3. Associated with 40S pre-ribosomal particles.</text>
</comment>
<evidence type="ECO:0000256" key="2">
    <source>
        <dbReference type="ARBA" id="ARBA00004496"/>
    </source>
</evidence>
<dbReference type="GO" id="GO:0042254">
    <property type="term" value="P:ribosome biogenesis"/>
    <property type="evidence" value="ECO:0007669"/>
    <property type="project" value="UniProtKB-KW"/>
</dbReference>
<evidence type="ECO:0000256" key="16">
    <source>
        <dbReference type="ARBA" id="ARBA00022859"/>
    </source>
</evidence>
<sequence>MPNENIQSPTIVMPVKSPSSTAGSPSFVNNISTSPWKIIDTTHNPLSFQSLMENDLAQHLQNSEDRKLLQEIRRATPIETEVSLFESPIDEEFLNSSIPTLPVEQSDLTAENNDYLVALMLQQEYTDEFNDMVKRYETTMNRNRKVKLSMKNYMLLSTPQTKDSKYDGEDVIIAKQEAFSDNEREEKAPSFNKRGTSGKGAFMVTKHNPIICGRRNVSKIMNTFPPEFDTGDGITFDMKLSNKVYNVLKTHSYAEEKRMTKLHDKVEKATASLAFDPKTRIILYKMLNSCVLDEIGSIIATESIVLHGKGGRTEEHDIPSECAIKVFKTTLNEFRTREKYLREDYRFKHRYKHLNPRKIVKLWAEKEMFNLQRLLHAGILCPRPVLLKKHVLLLSFIGENGVPAQRLRDLTLNQQDLLIAYQQCLKLLRQLYHDCKLIHADFSEYNLLWYQNNIWVIDVSQAVEPYHPNAYEYLLRDCTNTSNYFTKHSLHEKTRILSPEEIFNYVTGLKFEKKGEEFLAEVLQYVKNVRLQSDAIKEKNNFSFDYFFNNRDNKDDLTSSSSSSEDMEKEYEEDDDENYIDVSSDDEQQQQQQQTAQSKCLRKKLTFPRKTTKHVYLKQVISKF</sequence>
<keyword evidence="11" id="KW-0479">Metal-binding</keyword>
<evidence type="ECO:0000256" key="23">
    <source>
        <dbReference type="SAM" id="MobiDB-lite"/>
    </source>
</evidence>
<gene>
    <name evidence="25" type="ORF">GPM918_LOCUS1955</name>
    <name evidence="26" type="ORF">SRO942_LOCUS1955</name>
</gene>
<dbReference type="InterPro" id="IPR011009">
    <property type="entry name" value="Kinase-like_dom_sf"/>
</dbReference>
<dbReference type="EMBL" id="CAJOBC010000201">
    <property type="protein sequence ID" value="CAF3553729.1"/>
    <property type="molecule type" value="Genomic_DNA"/>
</dbReference>
<keyword evidence="12" id="KW-0547">Nucleotide-binding</keyword>
<feature type="domain" description="RIO kinase" evidence="24">
    <location>
        <begin position="264"/>
        <end position="508"/>
    </location>
</feature>
<keyword evidence="5" id="KW-0963">Cytoplasm</keyword>
<proteinExistence type="inferred from homology"/>
<name>A0A813QPX1_9BILA</name>
<dbReference type="OrthoDB" id="205248at2759"/>
<evidence type="ECO:0000256" key="10">
    <source>
        <dbReference type="ARBA" id="ARBA00022679"/>
    </source>
</evidence>
<evidence type="ECO:0000256" key="22">
    <source>
        <dbReference type="ARBA" id="ARBA00076006"/>
    </source>
</evidence>
<protein>
    <recommendedName>
        <fullName evidence="21">Serine/threonine-protein kinase RIO3</fullName>
        <ecNumber evidence="4">2.7.11.1</ecNumber>
    </recommendedName>
    <alternativeName>
        <fullName evidence="22">RIO kinase 3</fullName>
    </alternativeName>
</protein>
<evidence type="ECO:0000313" key="27">
    <source>
        <dbReference type="Proteomes" id="UP000663829"/>
    </source>
</evidence>
<dbReference type="PROSITE" id="PS01245">
    <property type="entry name" value="RIO1"/>
    <property type="match status" value="1"/>
</dbReference>
<dbReference type="SUPFAM" id="SSF56112">
    <property type="entry name" value="Protein kinase-like (PK-like)"/>
    <property type="match status" value="1"/>
</dbReference>
<dbReference type="Gene3D" id="3.30.200.20">
    <property type="entry name" value="Phosphorylase Kinase, domain 1"/>
    <property type="match status" value="1"/>
</dbReference>
<evidence type="ECO:0000256" key="19">
    <source>
        <dbReference type="ARBA" id="ARBA00048679"/>
    </source>
</evidence>
<reference evidence="25" key="1">
    <citation type="submission" date="2021-02" db="EMBL/GenBank/DDBJ databases">
        <authorList>
            <person name="Nowell W R."/>
        </authorList>
    </citation>
    <scope>NUCLEOTIDE SEQUENCE</scope>
</reference>
<feature type="region of interest" description="Disordered" evidence="23">
    <location>
        <begin position="1"/>
        <end position="23"/>
    </location>
</feature>
<evidence type="ECO:0000256" key="8">
    <source>
        <dbReference type="ARBA" id="ARBA00022553"/>
    </source>
</evidence>
<comment type="catalytic activity">
    <reaction evidence="19">
        <text>L-seryl-[protein] + ATP = O-phospho-L-seryl-[protein] + ADP + H(+)</text>
        <dbReference type="Rhea" id="RHEA:17989"/>
        <dbReference type="Rhea" id="RHEA-COMP:9863"/>
        <dbReference type="Rhea" id="RHEA-COMP:11604"/>
        <dbReference type="ChEBI" id="CHEBI:15378"/>
        <dbReference type="ChEBI" id="CHEBI:29999"/>
        <dbReference type="ChEBI" id="CHEBI:30616"/>
        <dbReference type="ChEBI" id="CHEBI:83421"/>
        <dbReference type="ChEBI" id="CHEBI:456216"/>
        <dbReference type="EC" id="2.7.11.1"/>
    </reaction>
</comment>
<keyword evidence="15" id="KW-0460">Magnesium</keyword>
<evidence type="ECO:0000256" key="13">
    <source>
        <dbReference type="ARBA" id="ARBA00022777"/>
    </source>
</evidence>
<keyword evidence="7" id="KW-0723">Serine/threonine-protein kinase</keyword>
<comment type="catalytic activity">
    <reaction evidence="18">
        <text>L-threonyl-[protein] + ATP = O-phospho-L-threonyl-[protein] + ADP + H(+)</text>
        <dbReference type="Rhea" id="RHEA:46608"/>
        <dbReference type="Rhea" id="RHEA-COMP:11060"/>
        <dbReference type="Rhea" id="RHEA-COMP:11605"/>
        <dbReference type="ChEBI" id="CHEBI:15378"/>
        <dbReference type="ChEBI" id="CHEBI:30013"/>
        <dbReference type="ChEBI" id="CHEBI:30616"/>
        <dbReference type="ChEBI" id="CHEBI:61977"/>
        <dbReference type="ChEBI" id="CHEBI:456216"/>
        <dbReference type="EC" id="2.7.11.1"/>
    </reaction>
</comment>
<evidence type="ECO:0000256" key="6">
    <source>
        <dbReference type="ARBA" id="ARBA00022517"/>
    </source>
</evidence>
<dbReference type="Pfam" id="PF01163">
    <property type="entry name" value="RIO1"/>
    <property type="match status" value="1"/>
</dbReference>
<dbReference type="AlphaFoldDB" id="A0A813QPX1"/>
<dbReference type="InterPro" id="IPR018935">
    <property type="entry name" value="RIO_kinase_CS"/>
</dbReference>
<comment type="similarity">
    <text evidence="3">Belongs to the protein kinase superfamily. RIO-type Ser/Thr kinase family.</text>
</comment>